<sequence length="225" mass="24399">MRREALRHLHRCHACEGRHPVSAGACGVAKVTLRRGALAAMTRSEPNRSGLLVPGLRLRRNRDDTRCVGARGRVLTAALETNRPRISRCSSGVTAEGMRGRATLSGRHPVQGAAATRHPLAPLASVRREALRHLHSCHTCEGRHPVSAGACGFAKADASRRRAFAAVTRSEPNRSGVLDPGLRLRRNRDDTRCVGARGRVLAAALETNRPRISRCSSGVVRLKRC</sequence>
<keyword evidence="2" id="KW-1185">Reference proteome</keyword>
<dbReference type="AlphaFoldDB" id="A0A285TSW9"/>
<reference evidence="1 2" key="1">
    <citation type="submission" date="2017-08" db="EMBL/GenBank/DDBJ databases">
        <authorList>
            <person name="de Groot N.N."/>
        </authorList>
    </citation>
    <scope>NUCLEOTIDE SEQUENCE [LARGE SCALE GENOMIC DNA]</scope>
    <source>
        <strain evidence="1 2">USBA 352</strain>
    </source>
</reference>
<evidence type="ECO:0000313" key="2">
    <source>
        <dbReference type="Proteomes" id="UP000219331"/>
    </source>
</evidence>
<name>A0A285TSW9_9HYPH</name>
<gene>
    <name evidence="1" type="ORF">SAMN05421512_11596</name>
</gene>
<evidence type="ECO:0000313" key="1">
    <source>
        <dbReference type="EMBL" id="SOC26119.1"/>
    </source>
</evidence>
<protein>
    <submittedName>
        <fullName evidence="1">Uncharacterized protein</fullName>
    </submittedName>
</protein>
<accession>A0A285TSW9</accession>
<dbReference type="Proteomes" id="UP000219331">
    <property type="component" value="Unassembled WGS sequence"/>
</dbReference>
<dbReference type="EMBL" id="OBML01000015">
    <property type="protein sequence ID" value="SOC26119.1"/>
    <property type="molecule type" value="Genomic_DNA"/>
</dbReference>
<proteinExistence type="predicted"/>
<organism evidence="1 2">
    <name type="scientific">Stappia indica</name>
    <dbReference type="NCBI Taxonomy" id="538381"/>
    <lineage>
        <taxon>Bacteria</taxon>
        <taxon>Pseudomonadati</taxon>
        <taxon>Pseudomonadota</taxon>
        <taxon>Alphaproteobacteria</taxon>
        <taxon>Hyphomicrobiales</taxon>
        <taxon>Stappiaceae</taxon>
        <taxon>Stappia</taxon>
    </lineage>
</organism>